<comment type="subcellular location">
    <subcellularLocation>
        <location evidence="1">Cell envelope</location>
    </subcellularLocation>
</comment>
<dbReference type="PROSITE" id="PS01040">
    <property type="entry name" value="SBP_BACTERIAL_5"/>
    <property type="match status" value="1"/>
</dbReference>
<name>A0A182S5L4_9DIPT</name>
<sequence length="179" mass="19301">MTNITKKSLLAAGIIAALGIAATGSAMAAEVPAGVQLADKQEIVKNNGAEVQSLDPHKIEGVPENNVTRDLIEGLANTTPDGSIVPGAAESWDNKDFKVWTFHLRKDAKWSNGQPVTAQDFVYSWQRIVDPKTASPYASYLQYAHVENVDDIIAGKKDKSTLGVKAIDDHTFQVTLTEP</sequence>
<dbReference type="PANTHER" id="PTHR30290:SF10">
    <property type="entry name" value="PERIPLASMIC OLIGOPEPTIDE-BINDING PROTEIN-RELATED"/>
    <property type="match status" value="1"/>
</dbReference>
<dbReference type="FunFam" id="3.90.76.10:FF:000001">
    <property type="entry name" value="Oligopeptide ABC transporter substrate-binding protein"/>
    <property type="match status" value="1"/>
</dbReference>
<protein>
    <submittedName>
        <fullName evidence="7">SBP_bac_5 domain-containing protein</fullName>
    </submittedName>
</protein>
<evidence type="ECO:0000313" key="7">
    <source>
        <dbReference type="EnsemblMetazoa" id="AMAM000104-PA"/>
    </source>
</evidence>
<keyword evidence="3" id="KW-0813">Transport</keyword>
<dbReference type="SUPFAM" id="SSF53850">
    <property type="entry name" value="Periplasmic binding protein-like II"/>
    <property type="match status" value="1"/>
</dbReference>
<organism evidence="7 8">
    <name type="scientific">Anopheles maculatus</name>
    <dbReference type="NCBI Taxonomy" id="74869"/>
    <lineage>
        <taxon>Eukaryota</taxon>
        <taxon>Metazoa</taxon>
        <taxon>Ecdysozoa</taxon>
        <taxon>Arthropoda</taxon>
        <taxon>Hexapoda</taxon>
        <taxon>Insecta</taxon>
        <taxon>Pterygota</taxon>
        <taxon>Neoptera</taxon>
        <taxon>Endopterygota</taxon>
        <taxon>Diptera</taxon>
        <taxon>Nematocera</taxon>
        <taxon>Culicoidea</taxon>
        <taxon>Culicidae</taxon>
        <taxon>Anophelinae</taxon>
        <taxon>Anopheles</taxon>
        <taxon>Anopheles maculatus group</taxon>
    </lineage>
</organism>
<dbReference type="VEuPathDB" id="VectorBase:AMAM000104"/>
<evidence type="ECO:0000256" key="5">
    <source>
        <dbReference type="SAM" id="SignalP"/>
    </source>
</evidence>
<feature type="signal peptide" evidence="5">
    <location>
        <begin position="1"/>
        <end position="28"/>
    </location>
</feature>
<feature type="domain" description="Solute-binding protein family 5" evidence="6">
    <location>
        <begin position="84"/>
        <end position="179"/>
    </location>
</feature>
<dbReference type="EnsemblMetazoa" id="AMAM000104-RA">
    <property type="protein sequence ID" value="AMAM000104-PA"/>
    <property type="gene ID" value="AMAM000104"/>
</dbReference>
<evidence type="ECO:0000256" key="2">
    <source>
        <dbReference type="ARBA" id="ARBA00005695"/>
    </source>
</evidence>
<reference evidence="8" key="1">
    <citation type="submission" date="2013-09" db="EMBL/GenBank/DDBJ databases">
        <title>The Genome Sequence of Anopheles maculatus species B.</title>
        <authorList>
            <consortium name="The Broad Institute Genomics Platform"/>
            <person name="Neafsey D.E."/>
            <person name="Besansky N."/>
            <person name="Howell P."/>
            <person name="Walton C."/>
            <person name="Young S.K."/>
            <person name="Zeng Q."/>
            <person name="Gargeya S."/>
            <person name="Fitzgerald M."/>
            <person name="Haas B."/>
            <person name="Abouelleil A."/>
            <person name="Allen A.W."/>
            <person name="Alvarado L."/>
            <person name="Arachchi H.M."/>
            <person name="Berlin A.M."/>
            <person name="Chapman S.B."/>
            <person name="Gainer-Dewar J."/>
            <person name="Goldberg J."/>
            <person name="Griggs A."/>
            <person name="Gujja S."/>
            <person name="Hansen M."/>
            <person name="Howarth C."/>
            <person name="Imamovic A."/>
            <person name="Ireland A."/>
            <person name="Larimer J."/>
            <person name="McCowan C."/>
            <person name="Murphy C."/>
            <person name="Pearson M."/>
            <person name="Poon T.W."/>
            <person name="Priest M."/>
            <person name="Roberts A."/>
            <person name="Saif S."/>
            <person name="Shea T."/>
            <person name="Sisk P."/>
            <person name="Sykes S."/>
            <person name="Wortman J."/>
            <person name="Nusbaum C."/>
            <person name="Birren B."/>
        </authorList>
    </citation>
    <scope>NUCLEOTIDE SEQUENCE [LARGE SCALE GENOMIC DNA]</scope>
    <source>
        <strain evidence="8">maculatus3</strain>
    </source>
</reference>
<dbReference type="InterPro" id="IPR039424">
    <property type="entry name" value="SBP_5"/>
</dbReference>
<dbReference type="InterPro" id="IPR000914">
    <property type="entry name" value="SBP_5_dom"/>
</dbReference>
<keyword evidence="4 5" id="KW-0732">Signal</keyword>
<evidence type="ECO:0000259" key="6">
    <source>
        <dbReference type="Pfam" id="PF00496"/>
    </source>
</evidence>
<dbReference type="Gene3D" id="3.90.76.10">
    <property type="entry name" value="Dipeptide-binding Protein, Domain 1"/>
    <property type="match status" value="1"/>
</dbReference>
<dbReference type="InterPro" id="IPR023765">
    <property type="entry name" value="SBP_5_CS"/>
</dbReference>
<dbReference type="AlphaFoldDB" id="A0A182S5L4"/>
<evidence type="ECO:0000313" key="8">
    <source>
        <dbReference type="Proteomes" id="UP000075901"/>
    </source>
</evidence>
<accession>A0A182S5L4</accession>
<dbReference type="Pfam" id="PF00496">
    <property type="entry name" value="SBP_bac_5"/>
    <property type="match status" value="1"/>
</dbReference>
<dbReference type="GO" id="GO:1904680">
    <property type="term" value="F:peptide transmembrane transporter activity"/>
    <property type="evidence" value="ECO:0007669"/>
    <property type="project" value="TreeGrafter"/>
</dbReference>
<evidence type="ECO:0000256" key="4">
    <source>
        <dbReference type="ARBA" id="ARBA00022729"/>
    </source>
</evidence>
<dbReference type="PANTHER" id="PTHR30290">
    <property type="entry name" value="PERIPLASMIC BINDING COMPONENT OF ABC TRANSPORTER"/>
    <property type="match status" value="1"/>
</dbReference>
<evidence type="ECO:0000256" key="1">
    <source>
        <dbReference type="ARBA" id="ARBA00004196"/>
    </source>
</evidence>
<dbReference type="Proteomes" id="UP000075901">
    <property type="component" value="Unassembled WGS sequence"/>
</dbReference>
<evidence type="ECO:0000256" key="3">
    <source>
        <dbReference type="ARBA" id="ARBA00022448"/>
    </source>
</evidence>
<reference evidence="7" key="2">
    <citation type="submission" date="2020-05" db="UniProtKB">
        <authorList>
            <consortium name="EnsemblMetazoa"/>
        </authorList>
    </citation>
    <scope>IDENTIFICATION</scope>
    <source>
        <strain evidence="7">maculatus3</strain>
    </source>
</reference>
<feature type="chain" id="PRO_5008135506" evidence="5">
    <location>
        <begin position="29"/>
        <end position="179"/>
    </location>
</feature>
<comment type="similarity">
    <text evidence="2">Belongs to the bacterial solute-binding protein 5 family.</text>
</comment>
<dbReference type="GO" id="GO:0015833">
    <property type="term" value="P:peptide transport"/>
    <property type="evidence" value="ECO:0007669"/>
    <property type="project" value="TreeGrafter"/>
</dbReference>
<proteinExistence type="inferred from homology"/>
<keyword evidence="8" id="KW-1185">Reference proteome</keyword>